<gene>
    <name evidence="1" type="ORF">ACT75_03350</name>
</gene>
<sequence length="62" mass="6963">MRESAVVFPNVFHQAEKTIDGPRFLTTAVRNIVTIYIKRKNLAPLVHGGSRAKPWGGQNLNF</sequence>
<dbReference type="KEGG" id="aact:ACT75_03350"/>
<dbReference type="Proteomes" id="UP000072236">
    <property type="component" value="Chromosome"/>
</dbReference>
<dbReference type="EMBL" id="CP012959">
    <property type="protein sequence ID" value="AMQ93625.1"/>
    <property type="molecule type" value="Genomic_DNA"/>
</dbReference>
<accession>A0AAC8XXD9</accession>
<evidence type="ECO:0000313" key="2">
    <source>
        <dbReference type="Proteomes" id="UP000072236"/>
    </source>
</evidence>
<dbReference type="AlphaFoldDB" id="A0AAC8XXD9"/>
<proteinExistence type="predicted"/>
<organism evidence="1 2">
    <name type="scientific">Aggregatibacter actinomycetemcomitans</name>
    <name type="common">Actinobacillus actinomycetemcomitans</name>
    <name type="synonym">Haemophilus actinomycetemcomitans</name>
    <dbReference type="NCBI Taxonomy" id="714"/>
    <lineage>
        <taxon>Bacteria</taxon>
        <taxon>Pseudomonadati</taxon>
        <taxon>Pseudomonadota</taxon>
        <taxon>Gammaproteobacteria</taxon>
        <taxon>Pasteurellales</taxon>
        <taxon>Pasteurellaceae</taxon>
        <taxon>Aggregatibacter</taxon>
    </lineage>
</organism>
<protein>
    <submittedName>
        <fullName evidence="1">Uncharacterized protein</fullName>
    </submittedName>
</protein>
<name>A0AAC8XXD9_AGGAC</name>
<reference evidence="1 2" key="1">
    <citation type="submission" date="2015-10" db="EMBL/GenBank/DDBJ databases">
        <title>Tn-seq of a polymicrobial infection.</title>
        <authorList>
            <person name="Stacy A."/>
            <person name="Rumbaugh K.P."/>
            <person name="Whiteley M."/>
        </authorList>
    </citation>
    <scope>NUCLEOTIDE SEQUENCE [LARGE SCALE GENOMIC DNA]</scope>
    <source>
        <strain evidence="1 2">624</strain>
    </source>
</reference>
<evidence type="ECO:0000313" key="1">
    <source>
        <dbReference type="EMBL" id="AMQ93625.1"/>
    </source>
</evidence>